<dbReference type="InterPro" id="IPR036390">
    <property type="entry name" value="WH_DNA-bd_sf"/>
</dbReference>
<dbReference type="Proteomes" id="UP001596364">
    <property type="component" value="Unassembled WGS sequence"/>
</dbReference>
<comment type="similarity">
    <text evidence="1">Belongs to the LysR transcriptional regulatory family.</text>
</comment>
<gene>
    <name evidence="6" type="ORF">ACFP85_03670</name>
</gene>
<dbReference type="PRINTS" id="PR00039">
    <property type="entry name" value="HTHLYSR"/>
</dbReference>
<dbReference type="InterPro" id="IPR005119">
    <property type="entry name" value="LysR_subst-bd"/>
</dbReference>
<evidence type="ECO:0000259" key="5">
    <source>
        <dbReference type="PROSITE" id="PS50931"/>
    </source>
</evidence>
<sequence length="289" mass="31977">MMNPIWLKTFCTLAEVRHFTRTAERLYMTQSGVSQHIQKLEEQLSTRLVVRDGRQITLTDAGVRLQARGKVLLAELDELATFVADDPPYRGSVALMSPGSVGLKLYPALLDLQQQHDALVIAHTFAPNDDIERAIRHAQVDIGLMTRHAQVADVTTEQIGREQLLLVTPGEIEDISWAALQQLGFIGHPDGVYHAQQLLGANFPQFEHPDLLPLRGYSNQIGLILAPVARGIGFTVLPAFAVEAFAAPSQIRVHPLDNAVFEPLYLALPRGKPLARRIQTVLELIRSAI</sequence>
<dbReference type="PROSITE" id="PS50931">
    <property type="entry name" value="HTH_LYSR"/>
    <property type="match status" value="1"/>
</dbReference>
<dbReference type="SUPFAM" id="SSF53850">
    <property type="entry name" value="Periplasmic binding protein-like II"/>
    <property type="match status" value="1"/>
</dbReference>
<evidence type="ECO:0000256" key="3">
    <source>
        <dbReference type="ARBA" id="ARBA00023125"/>
    </source>
</evidence>
<comment type="caution">
    <text evidence="6">The sequence shown here is derived from an EMBL/GenBank/DDBJ whole genome shotgun (WGS) entry which is preliminary data.</text>
</comment>
<keyword evidence="7" id="KW-1185">Reference proteome</keyword>
<dbReference type="InterPro" id="IPR000847">
    <property type="entry name" value="LysR_HTH_N"/>
</dbReference>
<accession>A0ABW1XGV5</accession>
<dbReference type="RefSeq" id="WP_131257477.1">
    <property type="nucleotide sequence ID" value="NZ_JBHSUS010000001.1"/>
</dbReference>
<dbReference type="InterPro" id="IPR036388">
    <property type="entry name" value="WH-like_DNA-bd_sf"/>
</dbReference>
<dbReference type="PANTHER" id="PTHR30126">
    <property type="entry name" value="HTH-TYPE TRANSCRIPTIONAL REGULATOR"/>
    <property type="match status" value="1"/>
</dbReference>
<dbReference type="EMBL" id="JBHSUS010000001">
    <property type="protein sequence ID" value="MFC6439245.1"/>
    <property type="molecule type" value="Genomic_DNA"/>
</dbReference>
<protein>
    <submittedName>
        <fullName evidence="6">LysR family transcriptional regulator</fullName>
    </submittedName>
</protein>
<name>A0ABW1XGV5_9ALTE</name>
<dbReference type="Pfam" id="PF00126">
    <property type="entry name" value="HTH_1"/>
    <property type="match status" value="1"/>
</dbReference>
<evidence type="ECO:0000313" key="6">
    <source>
        <dbReference type="EMBL" id="MFC6439245.1"/>
    </source>
</evidence>
<evidence type="ECO:0000313" key="7">
    <source>
        <dbReference type="Proteomes" id="UP001596364"/>
    </source>
</evidence>
<organism evidence="6 7">
    <name type="scientific">Pseudobowmanella zhangzhouensis</name>
    <dbReference type="NCBI Taxonomy" id="1537679"/>
    <lineage>
        <taxon>Bacteria</taxon>
        <taxon>Pseudomonadati</taxon>
        <taxon>Pseudomonadota</taxon>
        <taxon>Gammaproteobacteria</taxon>
        <taxon>Alteromonadales</taxon>
        <taxon>Alteromonadaceae</taxon>
    </lineage>
</organism>
<evidence type="ECO:0000256" key="1">
    <source>
        <dbReference type="ARBA" id="ARBA00009437"/>
    </source>
</evidence>
<dbReference type="Gene3D" id="3.40.190.10">
    <property type="entry name" value="Periplasmic binding protein-like II"/>
    <property type="match status" value="2"/>
</dbReference>
<evidence type="ECO:0000256" key="2">
    <source>
        <dbReference type="ARBA" id="ARBA00023015"/>
    </source>
</evidence>
<dbReference type="Gene3D" id="1.10.10.10">
    <property type="entry name" value="Winged helix-like DNA-binding domain superfamily/Winged helix DNA-binding domain"/>
    <property type="match status" value="1"/>
</dbReference>
<evidence type="ECO:0000256" key="4">
    <source>
        <dbReference type="ARBA" id="ARBA00023163"/>
    </source>
</evidence>
<dbReference type="Pfam" id="PF03466">
    <property type="entry name" value="LysR_substrate"/>
    <property type="match status" value="1"/>
</dbReference>
<dbReference type="CDD" id="cd05466">
    <property type="entry name" value="PBP2_LTTR_substrate"/>
    <property type="match status" value="1"/>
</dbReference>
<proteinExistence type="inferred from homology"/>
<reference evidence="7" key="1">
    <citation type="journal article" date="2019" name="Int. J. Syst. Evol. Microbiol.">
        <title>The Global Catalogue of Microorganisms (GCM) 10K type strain sequencing project: providing services to taxonomists for standard genome sequencing and annotation.</title>
        <authorList>
            <consortium name="The Broad Institute Genomics Platform"/>
            <consortium name="The Broad Institute Genome Sequencing Center for Infectious Disease"/>
            <person name="Wu L."/>
            <person name="Ma J."/>
        </authorList>
    </citation>
    <scope>NUCLEOTIDE SEQUENCE [LARGE SCALE GENOMIC DNA]</scope>
    <source>
        <strain evidence="7">CGMCC 1.16031</strain>
    </source>
</reference>
<keyword evidence="4" id="KW-0804">Transcription</keyword>
<keyword evidence="3" id="KW-0238">DNA-binding</keyword>
<dbReference type="SUPFAM" id="SSF46785">
    <property type="entry name" value="Winged helix' DNA-binding domain"/>
    <property type="match status" value="1"/>
</dbReference>
<dbReference type="PANTHER" id="PTHR30126:SF99">
    <property type="entry name" value="TRANSCRIPTIONAL REGULATOR LYSR FAMILY"/>
    <property type="match status" value="1"/>
</dbReference>
<keyword evidence="2" id="KW-0805">Transcription regulation</keyword>
<feature type="domain" description="HTH lysR-type" evidence="5">
    <location>
        <begin position="2"/>
        <end position="59"/>
    </location>
</feature>